<protein>
    <submittedName>
        <fullName evidence="1">Uncharacterized protein</fullName>
    </submittedName>
</protein>
<name>A0A1H7V7T6_9BACT</name>
<accession>A0A1H7V7T6</accession>
<dbReference type="RefSeq" id="WP_093882205.1">
    <property type="nucleotide sequence ID" value="NZ_FOBS01000003.1"/>
</dbReference>
<proteinExistence type="predicted"/>
<evidence type="ECO:0000313" key="1">
    <source>
        <dbReference type="EMBL" id="SEM04905.1"/>
    </source>
</evidence>
<dbReference type="Proteomes" id="UP000198744">
    <property type="component" value="Unassembled WGS sequence"/>
</dbReference>
<dbReference type="EMBL" id="FOBS01000003">
    <property type="protein sequence ID" value="SEM04905.1"/>
    <property type="molecule type" value="Genomic_DNA"/>
</dbReference>
<dbReference type="STRING" id="43775.SAMN04489760_10363"/>
<sequence>MSKTEKLITVAVALWICIVLAGSPAFGKTIQKPVVYSYYWPIGEGQKDLLKWNMESPNVIDVVWQDTPQWLEAKAYWEKRGKTILYRVRHFREINTEEEMYDAFKRYMENSKGIAIDEIVTHKLPKERAKMFTNALRRIRAAYPDKIIAVWCSGNWDTDNSFVLKAIRDYADMFLPEIYIPQRTAERKGLGEFKRYLKDAEELAPGITKKTVVGIGLHAKMANDTSPSQSFSEHISAQIALLGTEPFFRNILGVALYAPVYMPAQDQKAVDGALKKYFRR</sequence>
<evidence type="ECO:0000313" key="2">
    <source>
        <dbReference type="Proteomes" id="UP000198744"/>
    </source>
</evidence>
<keyword evidence="2" id="KW-1185">Reference proteome</keyword>
<dbReference type="AlphaFoldDB" id="A0A1H7V7T6"/>
<reference evidence="1 2" key="1">
    <citation type="submission" date="2016-10" db="EMBL/GenBank/DDBJ databases">
        <authorList>
            <person name="de Groot N.N."/>
        </authorList>
    </citation>
    <scope>NUCLEOTIDE SEQUENCE [LARGE SCALE GENOMIC DNA]</scope>
    <source>
        <strain evidence="1 2">DSM 8423</strain>
    </source>
</reference>
<gene>
    <name evidence="1" type="ORF">SAMN04489760_10363</name>
</gene>
<organism evidence="1 2">
    <name type="scientific">Syntrophus gentianae</name>
    <dbReference type="NCBI Taxonomy" id="43775"/>
    <lineage>
        <taxon>Bacteria</taxon>
        <taxon>Pseudomonadati</taxon>
        <taxon>Thermodesulfobacteriota</taxon>
        <taxon>Syntrophia</taxon>
        <taxon>Syntrophales</taxon>
        <taxon>Syntrophaceae</taxon>
        <taxon>Syntrophus</taxon>
    </lineage>
</organism>